<dbReference type="Proteomes" id="UP001344447">
    <property type="component" value="Unassembled WGS sequence"/>
</dbReference>
<evidence type="ECO:0000256" key="6">
    <source>
        <dbReference type="SAM" id="Phobius"/>
    </source>
</evidence>
<feature type="domain" description="TLC" evidence="7">
    <location>
        <begin position="255"/>
        <end position="454"/>
    </location>
</feature>
<evidence type="ECO:0000256" key="5">
    <source>
        <dbReference type="PROSITE-ProRule" id="PRU00205"/>
    </source>
</evidence>
<feature type="transmembrane region" description="Helical" evidence="6">
    <location>
        <begin position="138"/>
        <end position="158"/>
    </location>
</feature>
<feature type="transmembrane region" description="Helical" evidence="6">
    <location>
        <begin position="170"/>
        <end position="193"/>
    </location>
</feature>
<feature type="transmembrane region" description="Helical" evidence="6">
    <location>
        <begin position="12"/>
        <end position="29"/>
    </location>
</feature>
<dbReference type="Pfam" id="PF03798">
    <property type="entry name" value="TRAM_LAG1_CLN8"/>
    <property type="match status" value="2"/>
</dbReference>
<dbReference type="AlphaFoldDB" id="A0AAN7TY66"/>
<proteinExistence type="predicted"/>
<gene>
    <name evidence="8" type="ORF">RB653_002879</name>
</gene>
<keyword evidence="3 6" id="KW-1133">Transmembrane helix</keyword>
<organism evidence="8 9">
    <name type="scientific">Dictyostelium firmibasis</name>
    <dbReference type="NCBI Taxonomy" id="79012"/>
    <lineage>
        <taxon>Eukaryota</taxon>
        <taxon>Amoebozoa</taxon>
        <taxon>Evosea</taxon>
        <taxon>Eumycetozoa</taxon>
        <taxon>Dictyostelia</taxon>
        <taxon>Dictyosteliales</taxon>
        <taxon>Dictyosteliaceae</taxon>
        <taxon>Dictyostelium</taxon>
    </lineage>
</organism>
<feature type="transmembrane region" description="Helical" evidence="6">
    <location>
        <begin position="49"/>
        <end position="67"/>
    </location>
</feature>
<evidence type="ECO:0000256" key="4">
    <source>
        <dbReference type="ARBA" id="ARBA00023136"/>
    </source>
</evidence>
<comment type="caution">
    <text evidence="8">The sequence shown here is derived from an EMBL/GenBank/DDBJ whole genome shotgun (WGS) entry which is preliminary data.</text>
</comment>
<evidence type="ECO:0000256" key="2">
    <source>
        <dbReference type="ARBA" id="ARBA00022692"/>
    </source>
</evidence>
<dbReference type="PANTHER" id="PTHR13439:SF0">
    <property type="entry name" value="TOPOISOMERASE I DAMAGE AFFECTED PROTEIN 4"/>
    <property type="match status" value="1"/>
</dbReference>
<accession>A0AAN7TY66</accession>
<dbReference type="SMART" id="SM00724">
    <property type="entry name" value="TLC"/>
    <property type="match status" value="2"/>
</dbReference>
<protein>
    <recommendedName>
        <fullName evidence="7">TLC domain-containing protein</fullName>
    </recommendedName>
</protein>
<evidence type="ECO:0000256" key="3">
    <source>
        <dbReference type="ARBA" id="ARBA00022989"/>
    </source>
</evidence>
<dbReference type="PROSITE" id="PS50922">
    <property type="entry name" value="TLC"/>
    <property type="match status" value="2"/>
</dbReference>
<evidence type="ECO:0000313" key="8">
    <source>
        <dbReference type="EMBL" id="KAK5577931.1"/>
    </source>
</evidence>
<dbReference type="InterPro" id="IPR050846">
    <property type="entry name" value="TLCD"/>
</dbReference>
<feature type="transmembrane region" description="Helical" evidence="6">
    <location>
        <begin position="301"/>
        <end position="320"/>
    </location>
</feature>
<sequence>MKTLLNQDISCILLFTSLHFFLPKIIELIFKKNNIEFDERKKIEWSNRIISTINAIVTTILSIYCLYTKEEWVENSFRSTCDTSYFIFKFITYYFTYDLIITSYYSKYLFTWGNLLHHTIGLLSFTFLGNINGIAHHLLLIYTFTEITTPLINFRYFLLDLKLKSHPLYLINGLLVFFGFILVRVLYTTITIYDIIFNQPHYHLETSSLLPISILNYLISVEPLGFILFFTSLYLWIPSLLQTIFNNNEKQLSFSSKIEWTNRIVATISSITSFTLSCYCIYKKESWVLNEMTSTCALSDFILKFISFYFLFDALHLIVYYKQLFDWSIIIHHLVVGILSYVYIGLYYRKTHLILLYFLLFEITNPFIHLRWFLTDLKLQNHILYSINGFLMAFCFMVIRDIYVPIKVVTIYINGMNELNSITNTIIFFCFPTITILNLFWTYLVIKGILKHLMKKKATQINKNIDKIKS</sequence>
<feature type="domain" description="TLC" evidence="7">
    <location>
        <begin position="40"/>
        <end position="238"/>
    </location>
</feature>
<dbReference type="GO" id="GO:0016020">
    <property type="term" value="C:membrane"/>
    <property type="evidence" value="ECO:0007669"/>
    <property type="project" value="UniProtKB-SubCell"/>
</dbReference>
<feature type="transmembrane region" description="Helical" evidence="6">
    <location>
        <begin position="354"/>
        <end position="374"/>
    </location>
</feature>
<keyword evidence="4 5" id="KW-0472">Membrane</keyword>
<feature type="transmembrane region" description="Helical" evidence="6">
    <location>
        <begin position="426"/>
        <end position="446"/>
    </location>
</feature>
<name>A0AAN7TY66_9MYCE</name>
<keyword evidence="9" id="KW-1185">Reference proteome</keyword>
<feature type="transmembrane region" description="Helical" evidence="6">
    <location>
        <begin position="214"/>
        <end position="237"/>
    </location>
</feature>
<dbReference type="PANTHER" id="PTHR13439">
    <property type="entry name" value="CT120 PROTEIN"/>
    <property type="match status" value="1"/>
</dbReference>
<reference evidence="8 9" key="1">
    <citation type="submission" date="2023-11" db="EMBL/GenBank/DDBJ databases">
        <title>Dfirmibasis_genome.</title>
        <authorList>
            <person name="Edelbroek B."/>
            <person name="Kjellin J."/>
            <person name="Jerlstrom-Hultqvist J."/>
            <person name="Soderbom F."/>
        </authorList>
    </citation>
    <scope>NUCLEOTIDE SEQUENCE [LARGE SCALE GENOMIC DNA]</scope>
    <source>
        <strain evidence="8 9">TNS-C-14</strain>
    </source>
</reference>
<feature type="transmembrane region" description="Helical" evidence="6">
    <location>
        <begin position="112"/>
        <end position="131"/>
    </location>
</feature>
<feature type="transmembrane region" description="Helical" evidence="6">
    <location>
        <begin position="87"/>
        <end position="106"/>
    </location>
</feature>
<feature type="transmembrane region" description="Helical" evidence="6">
    <location>
        <begin position="383"/>
        <end position="406"/>
    </location>
</feature>
<feature type="transmembrane region" description="Helical" evidence="6">
    <location>
        <begin position="327"/>
        <end position="348"/>
    </location>
</feature>
<evidence type="ECO:0000256" key="1">
    <source>
        <dbReference type="ARBA" id="ARBA00004141"/>
    </source>
</evidence>
<keyword evidence="2 5" id="KW-0812">Transmembrane</keyword>
<dbReference type="InterPro" id="IPR006634">
    <property type="entry name" value="TLC-dom"/>
</dbReference>
<comment type="subcellular location">
    <subcellularLocation>
        <location evidence="1">Membrane</location>
        <topology evidence="1">Multi-pass membrane protein</topology>
    </subcellularLocation>
</comment>
<evidence type="ECO:0000259" key="7">
    <source>
        <dbReference type="PROSITE" id="PS50922"/>
    </source>
</evidence>
<dbReference type="GO" id="GO:0055088">
    <property type="term" value="P:lipid homeostasis"/>
    <property type="evidence" value="ECO:0007669"/>
    <property type="project" value="TreeGrafter"/>
</dbReference>
<evidence type="ECO:0000313" key="9">
    <source>
        <dbReference type="Proteomes" id="UP001344447"/>
    </source>
</evidence>
<dbReference type="EMBL" id="JAVFKY010000004">
    <property type="protein sequence ID" value="KAK5577931.1"/>
    <property type="molecule type" value="Genomic_DNA"/>
</dbReference>
<dbReference type="GO" id="GO:0005783">
    <property type="term" value="C:endoplasmic reticulum"/>
    <property type="evidence" value="ECO:0007669"/>
    <property type="project" value="TreeGrafter"/>
</dbReference>